<protein>
    <submittedName>
        <fullName evidence="1">Uncharacterized protein</fullName>
    </submittedName>
</protein>
<reference evidence="1 2" key="1">
    <citation type="submission" date="2024-10" db="EMBL/GenBank/DDBJ databases">
        <title>The Natural Products Discovery Center: Release of the First 8490 Sequenced Strains for Exploring Actinobacteria Biosynthetic Diversity.</title>
        <authorList>
            <person name="Kalkreuter E."/>
            <person name="Kautsar S.A."/>
            <person name="Yang D."/>
            <person name="Bader C.D."/>
            <person name="Teijaro C.N."/>
            <person name="Fluegel L."/>
            <person name="Davis C.M."/>
            <person name="Simpson J.R."/>
            <person name="Lauterbach L."/>
            <person name="Steele A.D."/>
            <person name="Gui C."/>
            <person name="Meng S."/>
            <person name="Li G."/>
            <person name="Viehrig K."/>
            <person name="Ye F."/>
            <person name="Su P."/>
            <person name="Kiefer A.F."/>
            <person name="Nichols A."/>
            <person name="Cepeda A.J."/>
            <person name="Yan W."/>
            <person name="Fan B."/>
            <person name="Jiang Y."/>
            <person name="Adhikari A."/>
            <person name="Zheng C.-J."/>
            <person name="Schuster L."/>
            <person name="Cowan T.M."/>
            <person name="Smanski M.J."/>
            <person name="Chevrette M.G."/>
            <person name="De Carvalho L.P.S."/>
            <person name="Shen B."/>
        </authorList>
    </citation>
    <scope>NUCLEOTIDE SEQUENCE [LARGE SCALE GENOMIC DNA]</scope>
    <source>
        <strain evidence="1 2">NPDC006488</strain>
    </source>
</reference>
<proteinExistence type="predicted"/>
<evidence type="ECO:0000313" key="2">
    <source>
        <dbReference type="Proteomes" id="UP001601303"/>
    </source>
</evidence>
<evidence type="ECO:0000313" key="1">
    <source>
        <dbReference type="EMBL" id="MFE9604018.1"/>
    </source>
</evidence>
<gene>
    <name evidence="1" type="ORF">ACFYNQ_36345</name>
</gene>
<keyword evidence="2" id="KW-1185">Reference proteome</keyword>
<name>A0ABW6MET5_9ACTN</name>
<dbReference type="EMBL" id="JBIAHM010000015">
    <property type="protein sequence ID" value="MFE9604018.1"/>
    <property type="molecule type" value="Genomic_DNA"/>
</dbReference>
<dbReference type="Proteomes" id="UP001601303">
    <property type="component" value="Unassembled WGS sequence"/>
</dbReference>
<organism evidence="1 2">
    <name type="scientific">Streptomyces hokutonensis</name>
    <dbReference type="NCBI Taxonomy" id="1306990"/>
    <lineage>
        <taxon>Bacteria</taxon>
        <taxon>Bacillati</taxon>
        <taxon>Actinomycetota</taxon>
        <taxon>Actinomycetes</taxon>
        <taxon>Kitasatosporales</taxon>
        <taxon>Streptomycetaceae</taxon>
        <taxon>Streptomyces</taxon>
    </lineage>
</organism>
<dbReference type="RefSeq" id="WP_388113019.1">
    <property type="nucleotide sequence ID" value="NZ_JBIAHM010000015.1"/>
</dbReference>
<comment type="caution">
    <text evidence="1">The sequence shown here is derived from an EMBL/GenBank/DDBJ whole genome shotgun (WGS) entry which is preliminary data.</text>
</comment>
<sequence length="61" mass="6491">MPVTTAAAMISAARNALIEEHSRRIDAGEPVIAVAVEAPERTGRSFASVEHGLGDHARKLR</sequence>
<accession>A0ABW6MET5</accession>